<evidence type="ECO:0000313" key="3">
    <source>
        <dbReference type="EMBL" id="CAD7692701.1"/>
    </source>
</evidence>
<proteinExistence type="inferred from homology"/>
<dbReference type="InterPro" id="IPR026754">
    <property type="entry name" value="PPDPF"/>
</dbReference>
<dbReference type="Proteomes" id="UP000645828">
    <property type="component" value="Unassembled WGS sequence"/>
</dbReference>
<evidence type="ECO:0000256" key="1">
    <source>
        <dbReference type="ARBA" id="ARBA00006609"/>
    </source>
</evidence>
<dbReference type="PROSITE" id="PS51257">
    <property type="entry name" value="PROKAR_LIPOPROTEIN"/>
    <property type="match status" value="1"/>
</dbReference>
<accession>A0A811ZVU3</accession>
<evidence type="ECO:0000313" key="4">
    <source>
        <dbReference type="Proteomes" id="UP000645828"/>
    </source>
</evidence>
<name>A0A811ZVU3_NYCPR</name>
<dbReference type="AlphaFoldDB" id="A0A811ZVU3"/>
<dbReference type="GO" id="GO:0030154">
    <property type="term" value="P:cell differentiation"/>
    <property type="evidence" value="ECO:0007669"/>
    <property type="project" value="InterPro"/>
</dbReference>
<sequence>MEAKSNSKAATPSSGSLGCTCSNSAGRSAEYPGEAIPHHPSLPKCWSPQNSRKSPRTQAAQSSVWLGKP</sequence>
<gene>
    <name evidence="3" type="ORF">NYPRO_LOCUS25495</name>
</gene>
<feature type="region of interest" description="Disordered" evidence="2">
    <location>
        <begin position="25"/>
        <end position="69"/>
    </location>
</feature>
<dbReference type="Pfam" id="PF15060">
    <property type="entry name" value="PPDFL"/>
    <property type="match status" value="1"/>
</dbReference>
<protein>
    <submittedName>
        <fullName evidence="3">(raccoon dog) hypothetical protein</fullName>
    </submittedName>
</protein>
<keyword evidence="4" id="KW-1185">Reference proteome</keyword>
<reference evidence="3" key="1">
    <citation type="submission" date="2020-12" db="EMBL/GenBank/DDBJ databases">
        <authorList>
            <consortium name="Molecular Ecology Group"/>
        </authorList>
    </citation>
    <scope>NUCLEOTIDE SEQUENCE</scope>
    <source>
        <strain evidence="3">TBG_1078</strain>
    </source>
</reference>
<organism evidence="3 4">
    <name type="scientific">Nyctereutes procyonoides</name>
    <name type="common">Raccoon dog</name>
    <name type="synonym">Canis procyonoides</name>
    <dbReference type="NCBI Taxonomy" id="34880"/>
    <lineage>
        <taxon>Eukaryota</taxon>
        <taxon>Metazoa</taxon>
        <taxon>Chordata</taxon>
        <taxon>Craniata</taxon>
        <taxon>Vertebrata</taxon>
        <taxon>Euteleostomi</taxon>
        <taxon>Mammalia</taxon>
        <taxon>Eutheria</taxon>
        <taxon>Laurasiatheria</taxon>
        <taxon>Carnivora</taxon>
        <taxon>Caniformia</taxon>
        <taxon>Canidae</taxon>
        <taxon>Nyctereutes</taxon>
    </lineage>
</organism>
<evidence type="ECO:0000256" key="2">
    <source>
        <dbReference type="SAM" id="MobiDB-lite"/>
    </source>
</evidence>
<feature type="compositionally biased region" description="Polar residues" evidence="2">
    <location>
        <begin position="47"/>
        <end position="69"/>
    </location>
</feature>
<comment type="caution">
    <text evidence="3">The sequence shown here is derived from an EMBL/GenBank/DDBJ whole genome shotgun (WGS) entry which is preliminary data.</text>
</comment>
<comment type="similarity">
    <text evidence="1">Belongs to the PPDPF family.</text>
</comment>
<dbReference type="EMBL" id="CAJHUB010000775">
    <property type="protein sequence ID" value="CAD7692701.1"/>
    <property type="molecule type" value="Genomic_DNA"/>
</dbReference>